<sequence>MRPSDRDTGEAYILSLDLGTSGCKVGLVSLTGAVVAWAFRPVPLVVVDQVGAEQKPDDWWRAFVSAAREVLGHGAVPVSRIRAVCASTQGEGTIPVDRDGVPLTNAVLWMDMRGAPALARQFGGRFSVSGYDPFRLQRWIRLCGGAPALSGKDPAGHMLFIRDHRPEVYARTYKFLNVLDFINLRLTGRFAATQDSILTSWVTDNRSPDAIRYHDGLIAGSGIARDKFPDLVRCTDVIGRLRPAVAEEIGLPPETAVVAGAIDNTAAAIGAGTLADYDAHLYVGSSSWIGAHVPFKKTSILDQISSVPCALPARYMMMALQTSGANNVAFLKDRIIFHDDGLIASEPAPDVYEVLDRIVARTPPGSDGAMYLPWLFGERCPVDDRSLRACLFNLSMEHTRETVARAVFEGTALNTRWMMKPVRRFLGRPTEHLTILGGGALSEAWCQIFADTLGLPIRRLHEPLKANAVGAAVIGGVGLGLTDFPEAARHIRIDRVFEPNPDLRRLYDDRFALFTDLHRRLGPLYRRLNGAEKPERTRRHHA</sequence>
<dbReference type="PANTHER" id="PTHR43095:SF5">
    <property type="entry name" value="XYLULOSE KINASE"/>
    <property type="match status" value="1"/>
</dbReference>
<dbReference type="Proteomes" id="UP001055247">
    <property type="component" value="Unassembled WGS sequence"/>
</dbReference>
<evidence type="ECO:0000313" key="7">
    <source>
        <dbReference type="Proteomes" id="UP001055247"/>
    </source>
</evidence>
<name>A0AAV4ZHY0_9HYPH</name>
<dbReference type="InterPro" id="IPR018484">
    <property type="entry name" value="FGGY_N"/>
</dbReference>
<proteinExistence type="inferred from homology"/>
<evidence type="ECO:0000256" key="1">
    <source>
        <dbReference type="ARBA" id="ARBA00009156"/>
    </source>
</evidence>
<dbReference type="InterPro" id="IPR043129">
    <property type="entry name" value="ATPase_NBD"/>
</dbReference>
<dbReference type="CDD" id="cd07805">
    <property type="entry name" value="ASKHA_NBD_FGGY_CvXK-like"/>
    <property type="match status" value="1"/>
</dbReference>
<comment type="similarity">
    <text evidence="1">Belongs to the FGGY kinase family.</text>
</comment>
<protein>
    <submittedName>
        <fullName evidence="6">Xylulose kinase</fullName>
    </submittedName>
</protein>
<dbReference type="PIRSF" id="PIRSF000538">
    <property type="entry name" value="GlpK"/>
    <property type="match status" value="1"/>
</dbReference>
<feature type="domain" description="Carbohydrate kinase FGGY C-terminal" evidence="5">
    <location>
        <begin position="312"/>
        <end position="478"/>
    </location>
</feature>
<feature type="domain" description="Carbohydrate kinase FGGY N-terminal" evidence="4">
    <location>
        <begin position="12"/>
        <end position="116"/>
    </location>
</feature>
<dbReference type="GO" id="GO:0005975">
    <property type="term" value="P:carbohydrate metabolic process"/>
    <property type="evidence" value="ECO:0007669"/>
    <property type="project" value="InterPro"/>
</dbReference>
<dbReference type="GO" id="GO:0016301">
    <property type="term" value="F:kinase activity"/>
    <property type="evidence" value="ECO:0007669"/>
    <property type="project" value="UniProtKB-KW"/>
</dbReference>
<reference evidence="6" key="1">
    <citation type="journal article" date="2016" name="Front. Microbiol.">
        <title>Genome Sequence of the Piezophilic, Mesophilic Sulfate-Reducing Bacterium Desulfovibrio indicus J2T.</title>
        <authorList>
            <person name="Cao J."/>
            <person name="Maignien L."/>
            <person name="Shao Z."/>
            <person name="Alain K."/>
            <person name="Jebbar M."/>
        </authorList>
    </citation>
    <scope>NUCLEOTIDE SEQUENCE</scope>
    <source>
        <strain evidence="6">DSM 16372</strain>
    </source>
</reference>
<reference evidence="6" key="2">
    <citation type="submission" date="2021-08" db="EMBL/GenBank/DDBJ databases">
        <authorList>
            <person name="Tani A."/>
            <person name="Ola A."/>
            <person name="Ogura Y."/>
            <person name="Katsura K."/>
            <person name="Hayashi T."/>
        </authorList>
    </citation>
    <scope>NUCLEOTIDE SEQUENCE</scope>
    <source>
        <strain evidence="6">DSM 16372</strain>
    </source>
</reference>
<organism evidence="6 7">
    <name type="scientific">Methylobacterium hispanicum</name>
    <dbReference type="NCBI Taxonomy" id="270350"/>
    <lineage>
        <taxon>Bacteria</taxon>
        <taxon>Pseudomonadati</taxon>
        <taxon>Pseudomonadota</taxon>
        <taxon>Alphaproteobacteria</taxon>
        <taxon>Hyphomicrobiales</taxon>
        <taxon>Methylobacteriaceae</taxon>
        <taxon>Methylobacterium</taxon>
    </lineage>
</organism>
<evidence type="ECO:0000259" key="4">
    <source>
        <dbReference type="Pfam" id="PF00370"/>
    </source>
</evidence>
<dbReference type="InterPro" id="IPR000577">
    <property type="entry name" value="Carb_kinase_FGGY"/>
</dbReference>
<dbReference type="Pfam" id="PF02782">
    <property type="entry name" value="FGGY_C"/>
    <property type="match status" value="1"/>
</dbReference>
<gene>
    <name evidence="6" type="primary">xylB</name>
    <name evidence="6" type="ORF">BHAOGJBA_0979</name>
</gene>
<dbReference type="SUPFAM" id="SSF53067">
    <property type="entry name" value="Actin-like ATPase domain"/>
    <property type="match status" value="2"/>
</dbReference>
<dbReference type="PANTHER" id="PTHR43095">
    <property type="entry name" value="SUGAR KINASE"/>
    <property type="match status" value="1"/>
</dbReference>
<evidence type="ECO:0000256" key="2">
    <source>
        <dbReference type="ARBA" id="ARBA00022679"/>
    </source>
</evidence>
<dbReference type="Pfam" id="PF00370">
    <property type="entry name" value="FGGY_N"/>
    <property type="match status" value="2"/>
</dbReference>
<keyword evidence="3 6" id="KW-0418">Kinase</keyword>
<dbReference type="EMBL" id="BPQO01000003">
    <property type="protein sequence ID" value="GJD87476.1"/>
    <property type="molecule type" value="Genomic_DNA"/>
</dbReference>
<evidence type="ECO:0000256" key="3">
    <source>
        <dbReference type="ARBA" id="ARBA00022777"/>
    </source>
</evidence>
<accession>A0AAV4ZHY0</accession>
<dbReference type="RefSeq" id="WP_066919592.1">
    <property type="nucleotide sequence ID" value="NZ_BPQO01000003.1"/>
</dbReference>
<keyword evidence="7" id="KW-1185">Reference proteome</keyword>
<dbReference type="AlphaFoldDB" id="A0AAV4ZHY0"/>
<evidence type="ECO:0000259" key="5">
    <source>
        <dbReference type="Pfam" id="PF02782"/>
    </source>
</evidence>
<dbReference type="InterPro" id="IPR050406">
    <property type="entry name" value="FGGY_Carb_Kinase"/>
</dbReference>
<dbReference type="Gene3D" id="3.30.420.40">
    <property type="match status" value="2"/>
</dbReference>
<dbReference type="InterPro" id="IPR018485">
    <property type="entry name" value="FGGY_C"/>
</dbReference>
<evidence type="ECO:0000313" key="6">
    <source>
        <dbReference type="EMBL" id="GJD87476.1"/>
    </source>
</evidence>
<comment type="caution">
    <text evidence="6">The sequence shown here is derived from an EMBL/GenBank/DDBJ whole genome shotgun (WGS) entry which is preliminary data.</text>
</comment>
<keyword evidence="2" id="KW-0808">Transferase</keyword>
<feature type="domain" description="Carbohydrate kinase FGGY N-terminal" evidence="4">
    <location>
        <begin position="155"/>
        <end position="270"/>
    </location>
</feature>